<reference evidence="2" key="2">
    <citation type="submission" date="2023-05" db="EMBL/GenBank/DDBJ databases">
        <authorList>
            <person name="Fouks B."/>
        </authorList>
    </citation>
    <scope>NUCLEOTIDE SEQUENCE</scope>
    <source>
        <strain evidence="2">Stay&amp;Tobe</strain>
        <tissue evidence="2">Testes</tissue>
    </source>
</reference>
<proteinExistence type="predicted"/>
<feature type="non-terminal residue" evidence="2">
    <location>
        <position position="1720"/>
    </location>
</feature>
<gene>
    <name evidence="2" type="ORF">L9F63_004161</name>
</gene>
<feature type="compositionally biased region" description="Polar residues" evidence="1">
    <location>
        <begin position="629"/>
        <end position="644"/>
    </location>
</feature>
<comment type="caution">
    <text evidence="2">The sequence shown here is derived from an EMBL/GenBank/DDBJ whole genome shotgun (WGS) entry which is preliminary data.</text>
</comment>
<dbReference type="SUPFAM" id="SSF48371">
    <property type="entry name" value="ARM repeat"/>
    <property type="match status" value="1"/>
</dbReference>
<feature type="compositionally biased region" description="Basic and acidic residues" evidence="1">
    <location>
        <begin position="1239"/>
        <end position="1248"/>
    </location>
</feature>
<keyword evidence="3" id="KW-1185">Reference proteome</keyword>
<sequence>IISSIEHTKIESKDACTMISVEMLDAATEMVFPFLHHIGVQTLDSSNISRSTKIMQDKSTSCSDEFDLGYNNARLCSCKLICQNNEKVSKKDYATQTEKIYMREFGTLTVQNKLISCCVQTENNLENPLEFNKETNNHSEIGSQHVNKRRKSWEYTFTNRTSEQKSSKNTENKPITMIRYDYMKSKDSGVKNQLTKLEKLVNWLCSSDDNCSVSKSNEHMLEENSSTSHVIKIVPPEKETTEESSTQLSLINKGLPHRVQNVGNNEKEMDNAHYLTSGSSTSSETEQCSIENKMKWENYAPAEFENDRNPFYKKKHYISKVGSNTPLDSNRSGINQCSREDSYAIPTSLNSDNLYNHYRFFRNEDYYRNSNEVPSNFPNVQLQFPFQEHYMHMNNMLYQLALQSMSRACVSSCCCQNAGSGRCMSNNQCPSQSNATEIPHCNQHSSTNNCKNDDVCEEKFEVRRKNKDRWKRIIMFDDNSNDLKPVCKNRIIDSSDSEPEIKTDERYHSRPKRKIFNKKRSIFKKLRRKFVNKKLKITDKKSVCVKNIISESEESVRLNSDDDVNREKHCEDNASFKELPNRTSLLKPTSSTKDNVECSDSNIDASNDFEENETSTLGKQVEHIKKNTENSPQANLLKSKSSFPSHEDLFGSENDLSSDEECGSSKRRKLSEDIDNKENSNLPLIRKKGEIMHEDKEKAEEENNTISDSLPSREEFKNLNKGLSVSRSTRRKGTLTNIPSVGTSKLSKLEKYRRILLKAKLPSKIPCDENLQKTKRKLCSEEAAKIERSCADKNELLEVEKVVEINAFLNKPKTELELSSDTKKTLSETMERIQKNNVKNVLHQSLPRLVTPKNIGISTCKHPQKSDIPVQLPENQPYFSVDNKRNCNFGVSPLNISNLKSGNGNVINKSLEMSNNYCNFIQDSQNETSRESYNSLHNSDASPSFQQSSDLLTDKVVSSLDDKCHVSNSSIKVLASSECNRNIPVFPTADHVNTVPVVSSVQNESCVEIKEEENKSVPNVNYVSHYLDSPVKQYHEMPHYLDSPVKQPFAEMNNSVTIPSIYHEISQHDSPEKQPSAEIYNFVPVPSMYREISQHDSPEKQPSAEIDNFVPVPSMYREISQHDSPEKQPSAEIDNFVPVPSMYREISQHDSPEKQPSAEIDNFVPVPSMYREISQYDSPERQPSEKMEDQETLVLDDSSSVCELISHPVSPIKEFESNQVSKEENIASMSNGTEGNSVPEKDIGKGEHSPSTLLAEMDGNLESETNIPALNETAESSARVTRHLAREIQQNDAKVEKTDFDAGSILHKAIASAEVRKTGKRRGNYTEAKTRKEQKKVIGEALNKLLSDDSNIEVLKTIVSELGQLPAVKNLSKYMVKYIRNDVDGVKKGCGVSGIPLLSQAQERLLTLLYNLHSEYKQYKKLPHLVLLGIEYCLFRLGSAPPASSISSLARFYAALCRLLCDKKRLQVLCYDALYCLTYKAYPVMYAVLKTCPDAIPHAEVGKDNLLITCMTSILLTQKAEKCYADFMVEPVKKILSTHYGYKADCSLDKLFNLLLSKLTNTDDGIEHLEASIILVAKRLGYEAIYKKLITKIFYPMLNDWKNGTVKDEVIEQMILIIGYIARCFPVTEAKIQILELMNHLRSILIEENEVSMKVQEAAVISLLRLSRISFIFVASVLLNWRPKSEVSHEVMKEVHSLFSVRNPKWWRNFLDNGLCKSYV</sequence>
<accession>A0AAD7ZHV1</accession>
<organism evidence="2 3">
    <name type="scientific">Diploptera punctata</name>
    <name type="common">Pacific beetle cockroach</name>
    <dbReference type="NCBI Taxonomy" id="6984"/>
    <lineage>
        <taxon>Eukaryota</taxon>
        <taxon>Metazoa</taxon>
        <taxon>Ecdysozoa</taxon>
        <taxon>Arthropoda</taxon>
        <taxon>Hexapoda</taxon>
        <taxon>Insecta</taxon>
        <taxon>Pterygota</taxon>
        <taxon>Neoptera</taxon>
        <taxon>Polyneoptera</taxon>
        <taxon>Dictyoptera</taxon>
        <taxon>Blattodea</taxon>
        <taxon>Blaberoidea</taxon>
        <taxon>Blaberidae</taxon>
        <taxon>Diplopterinae</taxon>
        <taxon>Diploptera</taxon>
    </lineage>
</organism>
<protein>
    <submittedName>
        <fullName evidence="2">Uncharacterized protein</fullName>
    </submittedName>
</protein>
<dbReference type="EMBL" id="JASPKZ010008357">
    <property type="protein sequence ID" value="KAJ9580178.1"/>
    <property type="molecule type" value="Genomic_DNA"/>
</dbReference>
<evidence type="ECO:0000313" key="3">
    <source>
        <dbReference type="Proteomes" id="UP001233999"/>
    </source>
</evidence>
<dbReference type="Proteomes" id="UP001233999">
    <property type="component" value="Unassembled WGS sequence"/>
</dbReference>
<feature type="compositionally biased region" description="Polar residues" evidence="1">
    <location>
        <begin position="581"/>
        <end position="605"/>
    </location>
</feature>
<evidence type="ECO:0000256" key="1">
    <source>
        <dbReference type="SAM" id="MobiDB-lite"/>
    </source>
</evidence>
<reference evidence="2" key="1">
    <citation type="journal article" date="2023" name="IScience">
        <title>Live-bearing cockroach genome reveals convergent evolutionary mechanisms linked to viviparity in insects and beyond.</title>
        <authorList>
            <person name="Fouks B."/>
            <person name="Harrison M.C."/>
            <person name="Mikhailova A.A."/>
            <person name="Marchal E."/>
            <person name="English S."/>
            <person name="Carruthers M."/>
            <person name="Jennings E.C."/>
            <person name="Chiamaka E.L."/>
            <person name="Frigard R.A."/>
            <person name="Pippel M."/>
            <person name="Attardo G.M."/>
            <person name="Benoit J.B."/>
            <person name="Bornberg-Bauer E."/>
            <person name="Tobe S.S."/>
        </authorList>
    </citation>
    <scope>NUCLEOTIDE SEQUENCE</scope>
    <source>
        <strain evidence="2">Stay&amp;Tobe</strain>
    </source>
</reference>
<dbReference type="InterPro" id="IPR016024">
    <property type="entry name" value="ARM-type_fold"/>
</dbReference>
<name>A0AAD7ZHV1_DIPPU</name>
<feature type="region of interest" description="Disordered" evidence="1">
    <location>
        <begin position="579"/>
        <end position="679"/>
    </location>
</feature>
<feature type="region of interest" description="Disordered" evidence="1">
    <location>
        <begin position="1229"/>
        <end position="1252"/>
    </location>
</feature>
<evidence type="ECO:0000313" key="2">
    <source>
        <dbReference type="EMBL" id="KAJ9580178.1"/>
    </source>
</evidence>